<dbReference type="InterPro" id="IPR013520">
    <property type="entry name" value="Ribonucl_H"/>
</dbReference>
<dbReference type="InterPro" id="IPR036397">
    <property type="entry name" value="RNaseH_sf"/>
</dbReference>
<dbReference type="PANTHER" id="PTHR30231">
    <property type="entry name" value="DNA POLYMERASE III SUBUNIT EPSILON"/>
    <property type="match status" value="1"/>
</dbReference>
<dbReference type="GO" id="GO:0004527">
    <property type="term" value="F:exonuclease activity"/>
    <property type="evidence" value="ECO:0007669"/>
    <property type="project" value="UniProtKB-KW"/>
</dbReference>
<dbReference type="Proteomes" id="UP001606210">
    <property type="component" value="Unassembled WGS sequence"/>
</dbReference>
<comment type="caution">
    <text evidence="5">The sequence shown here is derived from an EMBL/GenBank/DDBJ whole genome shotgun (WGS) entry which is preliminary data.</text>
</comment>
<keyword evidence="1" id="KW-0540">Nuclease</keyword>
<evidence type="ECO:0000259" key="4">
    <source>
        <dbReference type="SMART" id="SM00479"/>
    </source>
</evidence>
<evidence type="ECO:0000313" key="6">
    <source>
        <dbReference type="Proteomes" id="UP001606210"/>
    </source>
</evidence>
<dbReference type="InterPro" id="IPR012337">
    <property type="entry name" value="RNaseH-like_sf"/>
</dbReference>
<gene>
    <name evidence="5" type="ORF">ACG00Y_19975</name>
</gene>
<evidence type="ECO:0000256" key="2">
    <source>
        <dbReference type="ARBA" id="ARBA00022801"/>
    </source>
</evidence>
<keyword evidence="2" id="KW-0378">Hydrolase</keyword>
<evidence type="ECO:0000256" key="3">
    <source>
        <dbReference type="ARBA" id="ARBA00022839"/>
    </source>
</evidence>
<dbReference type="SUPFAM" id="SSF53098">
    <property type="entry name" value="Ribonuclease H-like"/>
    <property type="match status" value="1"/>
</dbReference>
<dbReference type="RefSeq" id="WP_394481881.1">
    <property type="nucleotide sequence ID" value="NZ_JBIGHV010000007.1"/>
</dbReference>
<feature type="domain" description="Exonuclease" evidence="4">
    <location>
        <begin position="20"/>
        <end position="198"/>
    </location>
</feature>
<reference evidence="5 6" key="1">
    <citation type="submission" date="2024-08" db="EMBL/GenBank/DDBJ databases">
        <authorList>
            <person name="Lu H."/>
        </authorList>
    </citation>
    <scope>NUCLEOTIDE SEQUENCE [LARGE SCALE GENOMIC DNA]</scope>
    <source>
        <strain evidence="5 6">LYH14W</strain>
    </source>
</reference>
<keyword evidence="6" id="KW-1185">Reference proteome</keyword>
<keyword evidence="3 5" id="KW-0269">Exonuclease</keyword>
<evidence type="ECO:0000256" key="1">
    <source>
        <dbReference type="ARBA" id="ARBA00022722"/>
    </source>
</evidence>
<name>A0ABW7F8V5_9BURK</name>
<dbReference type="CDD" id="cd06127">
    <property type="entry name" value="DEDDh"/>
    <property type="match status" value="1"/>
</dbReference>
<protein>
    <submittedName>
        <fullName evidence="5">3'-5' exonuclease</fullName>
    </submittedName>
</protein>
<dbReference type="PANTHER" id="PTHR30231:SF4">
    <property type="entry name" value="PROTEIN NEN2"/>
    <property type="match status" value="1"/>
</dbReference>
<organism evidence="5 6">
    <name type="scientific">Pelomonas parva</name>
    <dbReference type="NCBI Taxonomy" id="3299032"/>
    <lineage>
        <taxon>Bacteria</taxon>
        <taxon>Pseudomonadati</taxon>
        <taxon>Pseudomonadota</taxon>
        <taxon>Betaproteobacteria</taxon>
        <taxon>Burkholderiales</taxon>
        <taxon>Sphaerotilaceae</taxon>
        <taxon>Roseateles</taxon>
    </lineage>
</organism>
<dbReference type="Gene3D" id="3.30.420.10">
    <property type="entry name" value="Ribonuclease H-like superfamily/Ribonuclease H"/>
    <property type="match status" value="1"/>
</dbReference>
<proteinExistence type="predicted"/>
<dbReference type="Pfam" id="PF00929">
    <property type="entry name" value="RNase_T"/>
    <property type="match status" value="1"/>
</dbReference>
<dbReference type="SMART" id="SM00479">
    <property type="entry name" value="EXOIII"/>
    <property type="match status" value="1"/>
</dbReference>
<accession>A0ABW7F8V5</accession>
<dbReference type="EMBL" id="JBIGHV010000007">
    <property type="protein sequence ID" value="MFG6432210.1"/>
    <property type="molecule type" value="Genomic_DNA"/>
</dbReference>
<sequence>MKALTAWWARRAAAAEPATRWIVLDVETSGLDVEHDRLLAIAGIALDLSAGPPVIRLGDSFELLLRQQEAVQTPDEAARANILLHGIGLAAQRGGRPAAEALQAFAAWVGEAPLLAFHAPFDRAMIQRDMQRLLGRRLRNRWADLAPVAAALHPMPGAGSLDDWMARFGIRCAQRHRAAADTLATAELLLRLWPTLNARGETRFADLQAMGRAGRWLGGL</sequence>
<evidence type="ECO:0000313" key="5">
    <source>
        <dbReference type="EMBL" id="MFG6432210.1"/>
    </source>
</evidence>